<dbReference type="AlphaFoldDB" id="A0A521DDR2"/>
<accession>A0A521DDR2</accession>
<keyword evidence="1" id="KW-0812">Transmembrane</keyword>
<protein>
    <submittedName>
        <fullName evidence="2">Uncharacterized protein</fullName>
    </submittedName>
</protein>
<evidence type="ECO:0000313" key="3">
    <source>
        <dbReference type="Proteomes" id="UP000316916"/>
    </source>
</evidence>
<keyword evidence="1" id="KW-0472">Membrane</keyword>
<feature type="transmembrane region" description="Helical" evidence="1">
    <location>
        <begin position="75"/>
        <end position="95"/>
    </location>
</feature>
<sequence>MDWWKGTNKPDQEFLDRMSIEFEKIDKLFAEIPESTDEEVLKVIETKSKTAEGLIKHYLDLTKVLDQRRGDYYKAALQLVAIGLTGLGLLLKFITSSSISLVFLISISICLGLFTMIITAFRVITCFYWQTKSDRYHFLKIDTTKIPNLGNSWEWFYHGVEGLSKIPFISSDWKKSKKLEHDKIGVDGYVSGASFYFENFIKSTPRDLYIQNLKHAYLLLVHNAYKNKFERQLTDIMSKGVNFTFWVVILAIIISLFSRAFLSDIPITAKDETTIPINMNISKHYTSAEELKTDRKPRVKLDSTKKIDSGERRKIDNISGK</sequence>
<evidence type="ECO:0000313" key="2">
    <source>
        <dbReference type="EMBL" id="SMO69728.1"/>
    </source>
</evidence>
<reference evidence="2 3" key="1">
    <citation type="submission" date="2017-05" db="EMBL/GenBank/DDBJ databases">
        <authorList>
            <person name="Varghese N."/>
            <person name="Submissions S."/>
        </authorList>
    </citation>
    <scope>NUCLEOTIDE SEQUENCE [LARGE SCALE GENOMIC DNA]</scope>
    <source>
        <strain evidence="2 3">DSM 29371</strain>
    </source>
</reference>
<keyword evidence="1" id="KW-1133">Transmembrane helix</keyword>
<gene>
    <name evidence="2" type="ORF">SAMN06265171_1052</name>
</gene>
<evidence type="ECO:0000256" key="1">
    <source>
        <dbReference type="SAM" id="Phobius"/>
    </source>
</evidence>
<keyword evidence="3" id="KW-1185">Reference proteome</keyword>
<feature type="transmembrane region" description="Helical" evidence="1">
    <location>
        <begin position="241"/>
        <end position="262"/>
    </location>
</feature>
<feature type="transmembrane region" description="Helical" evidence="1">
    <location>
        <begin position="101"/>
        <end position="129"/>
    </location>
</feature>
<proteinExistence type="predicted"/>
<dbReference type="EMBL" id="FXTC01000005">
    <property type="protein sequence ID" value="SMO69728.1"/>
    <property type="molecule type" value="Genomic_DNA"/>
</dbReference>
<dbReference type="Proteomes" id="UP000316916">
    <property type="component" value="Unassembled WGS sequence"/>
</dbReference>
<organism evidence="2 3">
    <name type="scientific">Chryseobacterium rhizoplanae</name>
    <dbReference type="NCBI Taxonomy" id="1609531"/>
    <lineage>
        <taxon>Bacteria</taxon>
        <taxon>Pseudomonadati</taxon>
        <taxon>Bacteroidota</taxon>
        <taxon>Flavobacteriia</taxon>
        <taxon>Flavobacteriales</taxon>
        <taxon>Weeksellaceae</taxon>
        <taxon>Chryseobacterium group</taxon>
        <taxon>Chryseobacterium</taxon>
    </lineage>
</organism>
<name>A0A521DDR2_9FLAO</name>
<dbReference type="RefSeq" id="WP_142718247.1">
    <property type="nucleotide sequence ID" value="NZ_FXTC01000005.1"/>
</dbReference>